<comment type="caution">
    <text evidence="1">The sequence shown here is derived from an EMBL/GenBank/DDBJ whole genome shotgun (WGS) entry which is preliminary data.</text>
</comment>
<sequence length="219" mass="23298">MMRRPALLAVVLLSACNAPDYTPVRDWARNASLAADFPAAQLPQPTSDDARAGAMAMREALAIYLMAIARLADDGVLPYPEDPFVALAVQAGRAGTGGEQPVASLGAFLRRATRQNWQAPRLREAITINDPAVQALARALVATTGPNAAPDDPPAVAAARAQYVAVIQRIGEDHALMAARADDITDDAVVEQIRAAEDRLRRALFALPRPTLPERGPPL</sequence>
<protein>
    <recommendedName>
        <fullName evidence="3">DUF4142 domain-containing protein</fullName>
    </recommendedName>
</protein>
<name>A0ABS5ELF1_9PROT</name>
<gene>
    <name evidence="1" type="ORF">GXW78_17310</name>
</gene>
<dbReference type="EMBL" id="JAAEDI010000018">
    <property type="protein sequence ID" value="MBR0651432.1"/>
    <property type="molecule type" value="Genomic_DNA"/>
</dbReference>
<keyword evidence="2" id="KW-1185">Reference proteome</keyword>
<evidence type="ECO:0008006" key="3">
    <source>
        <dbReference type="Google" id="ProtNLM"/>
    </source>
</evidence>
<evidence type="ECO:0000313" key="2">
    <source>
        <dbReference type="Proteomes" id="UP000698752"/>
    </source>
</evidence>
<accession>A0ABS5ELF1</accession>
<dbReference type="RefSeq" id="WP_211870098.1">
    <property type="nucleotide sequence ID" value="NZ_JAAEDI010000018.1"/>
</dbReference>
<dbReference type="Proteomes" id="UP000698752">
    <property type="component" value="Unassembled WGS sequence"/>
</dbReference>
<proteinExistence type="predicted"/>
<reference evidence="2" key="1">
    <citation type="journal article" date="2021" name="Syst. Appl. Microbiol.">
        <title>Roseomonas hellenica sp. nov., isolated from roots of wild-growing Alkanna tinctoria.</title>
        <authorList>
            <person name="Rat A."/>
            <person name="Naranjo H.D."/>
            <person name="Lebbe L."/>
            <person name="Cnockaert M."/>
            <person name="Krigas N."/>
            <person name="Grigoriadou K."/>
            <person name="Maloupa E."/>
            <person name="Willems A."/>
        </authorList>
    </citation>
    <scope>NUCLEOTIDE SEQUENCE [LARGE SCALE GENOMIC DNA]</scope>
    <source>
        <strain evidence="2">LMG 31159</strain>
    </source>
</reference>
<evidence type="ECO:0000313" key="1">
    <source>
        <dbReference type="EMBL" id="MBR0651432.1"/>
    </source>
</evidence>
<dbReference type="PROSITE" id="PS51257">
    <property type="entry name" value="PROKAR_LIPOPROTEIN"/>
    <property type="match status" value="1"/>
</dbReference>
<organism evidence="1 2">
    <name type="scientific">Neoroseomonas terrae</name>
    <dbReference type="NCBI Taxonomy" id="424799"/>
    <lineage>
        <taxon>Bacteria</taxon>
        <taxon>Pseudomonadati</taxon>
        <taxon>Pseudomonadota</taxon>
        <taxon>Alphaproteobacteria</taxon>
        <taxon>Acetobacterales</taxon>
        <taxon>Acetobacteraceae</taxon>
        <taxon>Neoroseomonas</taxon>
    </lineage>
</organism>